<keyword evidence="2" id="KW-0032">Aminotransferase</keyword>
<protein>
    <submittedName>
        <fullName evidence="2">Aspartate/tyrosine/aromatic aminotransferase</fullName>
    </submittedName>
</protein>
<comment type="caution">
    <text evidence="2">The sequence shown here is derived from an EMBL/GenBank/DDBJ whole genome shotgun (WGS) entry which is preliminary data.</text>
</comment>
<sequence length="136" mass="14064">MQSHPLALSLSQSHAPAHHAHSQSLSLCRSSTPLHAGSSCVRPAAPPLHQDGWFRFRGRAGAVEPVGRNGRRRAELHLEAGGQVTDAAAADLLTGNRVCVTRWVPVTHTGAGSGGNLDPRRVMGAGDGGIFPNGGG</sequence>
<dbReference type="AlphaFoldDB" id="A0A5A7PSS2"/>
<evidence type="ECO:0000256" key="1">
    <source>
        <dbReference type="SAM" id="MobiDB-lite"/>
    </source>
</evidence>
<evidence type="ECO:0000313" key="2">
    <source>
        <dbReference type="EMBL" id="GER35708.1"/>
    </source>
</evidence>
<feature type="compositionally biased region" description="Gly residues" evidence="1">
    <location>
        <begin position="125"/>
        <end position="136"/>
    </location>
</feature>
<organism evidence="2 3">
    <name type="scientific">Striga asiatica</name>
    <name type="common">Asiatic witchweed</name>
    <name type="synonym">Buchnera asiatica</name>
    <dbReference type="NCBI Taxonomy" id="4170"/>
    <lineage>
        <taxon>Eukaryota</taxon>
        <taxon>Viridiplantae</taxon>
        <taxon>Streptophyta</taxon>
        <taxon>Embryophyta</taxon>
        <taxon>Tracheophyta</taxon>
        <taxon>Spermatophyta</taxon>
        <taxon>Magnoliopsida</taxon>
        <taxon>eudicotyledons</taxon>
        <taxon>Gunneridae</taxon>
        <taxon>Pentapetalae</taxon>
        <taxon>asterids</taxon>
        <taxon>lamiids</taxon>
        <taxon>Lamiales</taxon>
        <taxon>Orobanchaceae</taxon>
        <taxon>Buchnereae</taxon>
        <taxon>Striga</taxon>
    </lineage>
</organism>
<proteinExistence type="predicted"/>
<evidence type="ECO:0000313" key="3">
    <source>
        <dbReference type="Proteomes" id="UP000325081"/>
    </source>
</evidence>
<dbReference type="GO" id="GO:0008483">
    <property type="term" value="F:transaminase activity"/>
    <property type="evidence" value="ECO:0007669"/>
    <property type="project" value="UniProtKB-KW"/>
</dbReference>
<dbReference type="Proteomes" id="UP000325081">
    <property type="component" value="Unassembled WGS sequence"/>
</dbReference>
<reference evidence="3" key="1">
    <citation type="journal article" date="2019" name="Curr. Biol.">
        <title>Genome Sequence of Striga asiatica Provides Insight into the Evolution of Plant Parasitism.</title>
        <authorList>
            <person name="Yoshida S."/>
            <person name="Kim S."/>
            <person name="Wafula E.K."/>
            <person name="Tanskanen J."/>
            <person name="Kim Y.M."/>
            <person name="Honaas L."/>
            <person name="Yang Z."/>
            <person name="Spallek T."/>
            <person name="Conn C.E."/>
            <person name="Ichihashi Y."/>
            <person name="Cheong K."/>
            <person name="Cui S."/>
            <person name="Der J.P."/>
            <person name="Gundlach H."/>
            <person name="Jiao Y."/>
            <person name="Hori C."/>
            <person name="Ishida J.K."/>
            <person name="Kasahara H."/>
            <person name="Kiba T."/>
            <person name="Kim M.S."/>
            <person name="Koo N."/>
            <person name="Laohavisit A."/>
            <person name="Lee Y.H."/>
            <person name="Lumba S."/>
            <person name="McCourt P."/>
            <person name="Mortimer J.C."/>
            <person name="Mutuku J.M."/>
            <person name="Nomura T."/>
            <person name="Sasaki-Sekimoto Y."/>
            <person name="Seto Y."/>
            <person name="Wang Y."/>
            <person name="Wakatake T."/>
            <person name="Sakakibara H."/>
            <person name="Demura T."/>
            <person name="Yamaguchi S."/>
            <person name="Yoneyama K."/>
            <person name="Manabe R.I."/>
            <person name="Nelson D.C."/>
            <person name="Schulman A.H."/>
            <person name="Timko M.P."/>
            <person name="dePamphilis C.W."/>
            <person name="Choi D."/>
            <person name="Shirasu K."/>
        </authorList>
    </citation>
    <scope>NUCLEOTIDE SEQUENCE [LARGE SCALE GENOMIC DNA]</scope>
    <source>
        <strain evidence="3">cv. UVA1</strain>
    </source>
</reference>
<feature type="region of interest" description="Disordered" evidence="1">
    <location>
        <begin position="109"/>
        <end position="136"/>
    </location>
</feature>
<dbReference type="EMBL" id="BKCP01005006">
    <property type="protein sequence ID" value="GER35708.1"/>
    <property type="molecule type" value="Genomic_DNA"/>
</dbReference>
<gene>
    <name evidence="2" type="ORF">STAS_12018</name>
</gene>
<accession>A0A5A7PSS2</accession>
<keyword evidence="3" id="KW-1185">Reference proteome</keyword>
<keyword evidence="2" id="KW-0808">Transferase</keyword>
<name>A0A5A7PSS2_STRAF</name>